<dbReference type="PROSITE" id="PS50097">
    <property type="entry name" value="BTB"/>
    <property type="match status" value="1"/>
</dbReference>
<evidence type="ECO:0000313" key="4">
    <source>
        <dbReference type="Proteomes" id="UP000230002"/>
    </source>
</evidence>
<comment type="caution">
    <text evidence="3">The sequence shown here is derived from an EMBL/GenBank/DDBJ whole genome shotgun (WGS) entry which is preliminary data.</text>
</comment>
<dbReference type="Gene3D" id="3.30.710.10">
    <property type="entry name" value="Potassium Channel Kv1.1, Chain A"/>
    <property type="match status" value="1"/>
</dbReference>
<reference evidence="3 4" key="1">
    <citation type="journal article" date="2015" name="Sci. Rep.">
        <title>Chromosome-level genome map provides insights into diverse defense mechanisms in the medicinal fungus Ganoderma sinense.</title>
        <authorList>
            <person name="Zhu Y."/>
            <person name="Xu J."/>
            <person name="Sun C."/>
            <person name="Zhou S."/>
            <person name="Xu H."/>
            <person name="Nelson D.R."/>
            <person name="Qian J."/>
            <person name="Song J."/>
            <person name="Luo H."/>
            <person name="Xiang L."/>
            <person name="Li Y."/>
            <person name="Xu Z."/>
            <person name="Ji A."/>
            <person name="Wang L."/>
            <person name="Lu S."/>
            <person name="Hayward A."/>
            <person name="Sun W."/>
            <person name="Li X."/>
            <person name="Schwartz D.C."/>
            <person name="Wang Y."/>
            <person name="Chen S."/>
        </authorList>
    </citation>
    <scope>NUCLEOTIDE SEQUENCE [LARGE SCALE GENOMIC DNA]</scope>
    <source>
        <strain evidence="3 4">ZZ0214-1</strain>
    </source>
</reference>
<sequence>MSQDPRPPKRQRTSLSGEDSSENSAVGLKRSEEFWIEDGNIVLIASGETAFRVYRGLLALQSTVFADLFASSSPSAEERYDECPVIRLTDSPQDLAHLLRALLPTSRASLYRSRGDPPLSIHQISAIVRLAHKYHVEDLLRQALSALKDTFTSSFKAFDEGFLDLPVNINTMAPLSIAVVNLARLTETLAVLPLALYTCCGHGPTVIDGWERDDGTTEYLSAADLKRCIGARETLAKEAFSLVSAIFNPKPSNDCATPAPCHTALRMTLMKVLETDNVAEPWVLDPWAPFIRDNGQPEHGAGYCYACQRELLERDIKERRRIWDRLPEIFDVEVPNWNEGPEPQGGQGGGENPDANGGQ</sequence>
<accession>A0A2G8RY78</accession>
<feature type="region of interest" description="Disordered" evidence="1">
    <location>
        <begin position="334"/>
        <end position="359"/>
    </location>
</feature>
<dbReference type="InterPro" id="IPR011333">
    <property type="entry name" value="SKP1/BTB/POZ_sf"/>
</dbReference>
<dbReference type="EMBL" id="AYKW01000045">
    <property type="protein sequence ID" value="PIL26444.1"/>
    <property type="molecule type" value="Genomic_DNA"/>
</dbReference>
<dbReference type="CDD" id="cd18186">
    <property type="entry name" value="BTB_POZ_ZBTB_KLHL-like"/>
    <property type="match status" value="1"/>
</dbReference>
<feature type="region of interest" description="Disordered" evidence="1">
    <location>
        <begin position="1"/>
        <end position="25"/>
    </location>
</feature>
<evidence type="ECO:0000313" key="3">
    <source>
        <dbReference type="EMBL" id="PIL26444.1"/>
    </source>
</evidence>
<evidence type="ECO:0000259" key="2">
    <source>
        <dbReference type="PROSITE" id="PS50097"/>
    </source>
</evidence>
<dbReference type="InterPro" id="IPR000210">
    <property type="entry name" value="BTB/POZ_dom"/>
</dbReference>
<dbReference type="Pfam" id="PF00651">
    <property type="entry name" value="BTB"/>
    <property type="match status" value="1"/>
</dbReference>
<gene>
    <name evidence="3" type="ORF">GSI_12202</name>
</gene>
<feature type="domain" description="BTB" evidence="2">
    <location>
        <begin position="39"/>
        <end position="102"/>
    </location>
</feature>
<protein>
    <recommendedName>
        <fullName evidence="2">BTB domain-containing protein</fullName>
    </recommendedName>
</protein>
<proteinExistence type="predicted"/>
<evidence type="ECO:0000256" key="1">
    <source>
        <dbReference type="SAM" id="MobiDB-lite"/>
    </source>
</evidence>
<name>A0A2G8RY78_9APHY</name>
<dbReference type="AlphaFoldDB" id="A0A2G8RY78"/>
<dbReference type="Proteomes" id="UP000230002">
    <property type="component" value="Unassembled WGS sequence"/>
</dbReference>
<dbReference type="OrthoDB" id="3036049at2759"/>
<feature type="compositionally biased region" description="Gly residues" evidence="1">
    <location>
        <begin position="343"/>
        <end position="359"/>
    </location>
</feature>
<keyword evidence="4" id="KW-1185">Reference proteome</keyword>
<feature type="compositionally biased region" description="Polar residues" evidence="1">
    <location>
        <begin position="13"/>
        <end position="24"/>
    </location>
</feature>
<organism evidence="3 4">
    <name type="scientific">Ganoderma sinense ZZ0214-1</name>
    <dbReference type="NCBI Taxonomy" id="1077348"/>
    <lineage>
        <taxon>Eukaryota</taxon>
        <taxon>Fungi</taxon>
        <taxon>Dikarya</taxon>
        <taxon>Basidiomycota</taxon>
        <taxon>Agaricomycotina</taxon>
        <taxon>Agaricomycetes</taxon>
        <taxon>Polyporales</taxon>
        <taxon>Polyporaceae</taxon>
        <taxon>Ganoderma</taxon>
    </lineage>
</organism>